<dbReference type="Proteomes" id="UP000233769">
    <property type="component" value="Chromosome tk0001"/>
</dbReference>
<sequence>MGKSGQASAKVGQVDGRTLAERVSAFLRTQHPLKTAQCVEAETNISANTVRKWLEQGNSPSGSAYDALVCRYGADFLCAVHPEHAGAWFAAVARQQRQVRLERRAADLRRELAELQESRL</sequence>
<name>A0A2N9AHG3_METEX</name>
<accession>A0A2N9AHG3</accession>
<evidence type="ECO:0000313" key="2">
    <source>
        <dbReference type="Proteomes" id="UP000233769"/>
    </source>
</evidence>
<dbReference type="AlphaFoldDB" id="A0A2N9AHG3"/>
<protein>
    <submittedName>
        <fullName evidence="1">Uncharacterized protein</fullName>
    </submittedName>
</protein>
<organism evidence="1 2">
    <name type="scientific">Methylorubrum extorquens</name>
    <name type="common">Methylobacterium dichloromethanicum</name>
    <name type="synonym">Methylobacterium extorquens</name>
    <dbReference type="NCBI Taxonomy" id="408"/>
    <lineage>
        <taxon>Bacteria</taxon>
        <taxon>Pseudomonadati</taxon>
        <taxon>Pseudomonadota</taxon>
        <taxon>Alphaproteobacteria</taxon>
        <taxon>Hyphomicrobiales</taxon>
        <taxon>Methylobacteriaceae</taxon>
        <taxon>Methylorubrum</taxon>
    </lineage>
</organism>
<evidence type="ECO:0000313" key="1">
    <source>
        <dbReference type="EMBL" id="SOR26791.1"/>
    </source>
</evidence>
<reference evidence="2" key="1">
    <citation type="submission" date="2017-10" db="EMBL/GenBank/DDBJ databases">
        <authorList>
            <person name="Regsiter A."/>
            <person name="William W."/>
        </authorList>
    </citation>
    <scope>NUCLEOTIDE SEQUENCE [LARGE SCALE GENOMIC DNA]</scope>
</reference>
<dbReference type="EMBL" id="LT962688">
    <property type="protein sequence ID" value="SOR26791.1"/>
    <property type="molecule type" value="Genomic_DNA"/>
</dbReference>
<proteinExistence type="predicted"/>
<gene>
    <name evidence="1" type="ORF">TK0001_0189</name>
</gene>